<name>A0ACC0FEA9_9ERIC</name>
<sequence length="231" mass="26209">MFMGLESLFDLPQEIKDKYADPNQSDKYLSSSFNPLHESFRIDCAPRLEEARAFTNIMWPHENPSFCLARRSADPLLARSRRPPPNQASPASSPVDGTGDDQSPRRHRLSEEIYSPVVADPALLCVTKPSSLLCDLVLNYSTFRPHHISVCAPYRNRNRNCTAPMQIQCRFRADSEPADSEPNQTRPMQIECRFRADSELADSAESRDSEQHCTNADSERIRSRPMQTAPK</sequence>
<reference evidence="1 2" key="1">
    <citation type="journal article" date="2022" name="Plant J.">
        <title>Chromosome-level genome of Camellia lanceoleosa provides a valuable resource for understanding genome evolution and self-incompatibility.</title>
        <authorList>
            <person name="Gong W."/>
            <person name="Xiao S."/>
            <person name="Wang L."/>
            <person name="Liao Z."/>
            <person name="Chang Y."/>
            <person name="Mo W."/>
            <person name="Hu G."/>
            <person name="Li W."/>
            <person name="Zhao G."/>
            <person name="Zhu H."/>
            <person name="Hu X."/>
            <person name="Ji K."/>
            <person name="Xiang X."/>
            <person name="Song Q."/>
            <person name="Yuan D."/>
            <person name="Jin S."/>
            <person name="Zhang L."/>
        </authorList>
    </citation>
    <scope>NUCLEOTIDE SEQUENCE [LARGE SCALE GENOMIC DNA]</scope>
    <source>
        <strain evidence="1">SQ_2022a</strain>
    </source>
</reference>
<accession>A0ACC0FEA9</accession>
<organism evidence="1 2">
    <name type="scientific">Camellia lanceoleosa</name>
    <dbReference type="NCBI Taxonomy" id="1840588"/>
    <lineage>
        <taxon>Eukaryota</taxon>
        <taxon>Viridiplantae</taxon>
        <taxon>Streptophyta</taxon>
        <taxon>Embryophyta</taxon>
        <taxon>Tracheophyta</taxon>
        <taxon>Spermatophyta</taxon>
        <taxon>Magnoliopsida</taxon>
        <taxon>eudicotyledons</taxon>
        <taxon>Gunneridae</taxon>
        <taxon>Pentapetalae</taxon>
        <taxon>asterids</taxon>
        <taxon>Ericales</taxon>
        <taxon>Theaceae</taxon>
        <taxon>Camellia</taxon>
    </lineage>
</organism>
<evidence type="ECO:0000313" key="2">
    <source>
        <dbReference type="Proteomes" id="UP001060215"/>
    </source>
</evidence>
<keyword evidence="2" id="KW-1185">Reference proteome</keyword>
<dbReference type="EMBL" id="CM045771">
    <property type="protein sequence ID" value="KAI7987101.1"/>
    <property type="molecule type" value="Genomic_DNA"/>
</dbReference>
<protein>
    <submittedName>
        <fullName evidence="1">Uncharacterized protein</fullName>
    </submittedName>
</protein>
<evidence type="ECO:0000313" key="1">
    <source>
        <dbReference type="EMBL" id="KAI7987101.1"/>
    </source>
</evidence>
<proteinExistence type="predicted"/>
<comment type="caution">
    <text evidence="1">The sequence shown here is derived from an EMBL/GenBank/DDBJ whole genome shotgun (WGS) entry which is preliminary data.</text>
</comment>
<dbReference type="Proteomes" id="UP001060215">
    <property type="component" value="Chromosome 14"/>
</dbReference>
<gene>
    <name evidence="1" type="ORF">LOK49_LG13G02477</name>
</gene>